<evidence type="ECO:0000313" key="2">
    <source>
        <dbReference type="EMBL" id="OTG20134.1"/>
    </source>
</evidence>
<feature type="region of interest" description="Disordered" evidence="1">
    <location>
        <begin position="44"/>
        <end position="69"/>
    </location>
</feature>
<organism evidence="2 3">
    <name type="scientific">Helianthus annuus</name>
    <name type="common">Common sunflower</name>
    <dbReference type="NCBI Taxonomy" id="4232"/>
    <lineage>
        <taxon>Eukaryota</taxon>
        <taxon>Viridiplantae</taxon>
        <taxon>Streptophyta</taxon>
        <taxon>Embryophyta</taxon>
        <taxon>Tracheophyta</taxon>
        <taxon>Spermatophyta</taxon>
        <taxon>Magnoliopsida</taxon>
        <taxon>eudicotyledons</taxon>
        <taxon>Gunneridae</taxon>
        <taxon>Pentapetalae</taxon>
        <taxon>asterids</taxon>
        <taxon>campanulids</taxon>
        <taxon>Asterales</taxon>
        <taxon>Asteraceae</taxon>
        <taxon>Asteroideae</taxon>
        <taxon>Heliantheae alliance</taxon>
        <taxon>Heliantheae</taxon>
        <taxon>Helianthus</taxon>
    </lineage>
</organism>
<feature type="compositionally biased region" description="Basic and acidic residues" evidence="1">
    <location>
        <begin position="59"/>
        <end position="69"/>
    </location>
</feature>
<sequence>MSAVCKKKTGLKVQILKDVSLKQWINIRTHTLCVCSDRSKPHGRLQALKNPNSFNSTSDQERNSIRIQS</sequence>
<dbReference type="AlphaFoldDB" id="A0A251UAJ1"/>
<feature type="compositionally biased region" description="Polar residues" evidence="1">
    <location>
        <begin position="49"/>
        <end position="58"/>
    </location>
</feature>
<name>A0A251UAJ1_HELAN</name>
<dbReference type="InParanoid" id="A0A251UAJ1"/>
<protein>
    <submittedName>
        <fullName evidence="2">Uncharacterized protein</fullName>
    </submittedName>
</protein>
<proteinExistence type="predicted"/>
<evidence type="ECO:0000313" key="3">
    <source>
        <dbReference type="Proteomes" id="UP000215914"/>
    </source>
</evidence>
<gene>
    <name evidence="2" type="ORF">HannXRQ_Chr07g0189651</name>
</gene>
<accession>A0A251UAJ1</accession>
<reference evidence="3" key="1">
    <citation type="journal article" date="2017" name="Nature">
        <title>The sunflower genome provides insights into oil metabolism, flowering and Asterid evolution.</title>
        <authorList>
            <person name="Badouin H."/>
            <person name="Gouzy J."/>
            <person name="Grassa C.J."/>
            <person name="Murat F."/>
            <person name="Staton S.E."/>
            <person name="Cottret L."/>
            <person name="Lelandais-Briere C."/>
            <person name="Owens G.L."/>
            <person name="Carrere S."/>
            <person name="Mayjonade B."/>
            <person name="Legrand L."/>
            <person name="Gill N."/>
            <person name="Kane N.C."/>
            <person name="Bowers J.E."/>
            <person name="Hubner S."/>
            <person name="Bellec A."/>
            <person name="Berard A."/>
            <person name="Berges H."/>
            <person name="Blanchet N."/>
            <person name="Boniface M.C."/>
            <person name="Brunel D."/>
            <person name="Catrice O."/>
            <person name="Chaidir N."/>
            <person name="Claudel C."/>
            <person name="Donnadieu C."/>
            <person name="Faraut T."/>
            <person name="Fievet G."/>
            <person name="Helmstetter N."/>
            <person name="King M."/>
            <person name="Knapp S.J."/>
            <person name="Lai Z."/>
            <person name="Le Paslier M.C."/>
            <person name="Lippi Y."/>
            <person name="Lorenzon L."/>
            <person name="Mandel J.R."/>
            <person name="Marage G."/>
            <person name="Marchand G."/>
            <person name="Marquand E."/>
            <person name="Bret-Mestries E."/>
            <person name="Morien E."/>
            <person name="Nambeesan S."/>
            <person name="Nguyen T."/>
            <person name="Pegot-Espagnet P."/>
            <person name="Pouilly N."/>
            <person name="Raftis F."/>
            <person name="Sallet E."/>
            <person name="Schiex T."/>
            <person name="Thomas J."/>
            <person name="Vandecasteele C."/>
            <person name="Vares D."/>
            <person name="Vear F."/>
            <person name="Vautrin S."/>
            <person name="Crespi M."/>
            <person name="Mangin B."/>
            <person name="Burke J.M."/>
            <person name="Salse J."/>
            <person name="Munos S."/>
            <person name="Vincourt P."/>
            <person name="Rieseberg L.H."/>
            <person name="Langlade N.B."/>
        </authorList>
    </citation>
    <scope>NUCLEOTIDE SEQUENCE [LARGE SCALE GENOMIC DNA]</scope>
    <source>
        <strain evidence="3">cv. SF193</strain>
    </source>
</reference>
<keyword evidence="3" id="KW-1185">Reference proteome</keyword>
<dbReference type="EMBL" id="CM007896">
    <property type="protein sequence ID" value="OTG20134.1"/>
    <property type="molecule type" value="Genomic_DNA"/>
</dbReference>
<dbReference type="Proteomes" id="UP000215914">
    <property type="component" value="Chromosome 7"/>
</dbReference>
<evidence type="ECO:0000256" key="1">
    <source>
        <dbReference type="SAM" id="MobiDB-lite"/>
    </source>
</evidence>